<evidence type="ECO:0000256" key="2">
    <source>
        <dbReference type="ARBA" id="ARBA00022553"/>
    </source>
</evidence>
<dbReference type="InterPro" id="IPR020845">
    <property type="entry name" value="AMP-binding_CS"/>
</dbReference>
<dbReference type="GO" id="GO:0016874">
    <property type="term" value="F:ligase activity"/>
    <property type="evidence" value="ECO:0007669"/>
    <property type="project" value="UniProtKB-KW"/>
</dbReference>
<evidence type="ECO:0000256" key="1">
    <source>
        <dbReference type="ARBA" id="ARBA00022450"/>
    </source>
</evidence>
<dbReference type="InterPro" id="IPR036736">
    <property type="entry name" value="ACP-like_sf"/>
</dbReference>
<dbReference type="InterPro" id="IPR036291">
    <property type="entry name" value="NAD(P)-bd_dom_sf"/>
</dbReference>
<dbReference type="Pfam" id="PF00550">
    <property type="entry name" value="PP-binding"/>
    <property type="match status" value="1"/>
</dbReference>
<dbReference type="PANTHER" id="PTHR44845">
    <property type="entry name" value="CARRIER DOMAIN-CONTAINING PROTEIN"/>
    <property type="match status" value="1"/>
</dbReference>
<dbReference type="PROSITE" id="PS00455">
    <property type="entry name" value="AMP_BINDING"/>
    <property type="match status" value="1"/>
</dbReference>
<keyword evidence="3" id="KW-0436">Ligase</keyword>
<dbReference type="Gene3D" id="1.10.1200.10">
    <property type="entry name" value="ACP-like"/>
    <property type="match status" value="1"/>
</dbReference>
<dbReference type="Pfam" id="PF07993">
    <property type="entry name" value="NAD_binding_4"/>
    <property type="match status" value="1"/>
</dbReference>
<keyword evidence="7" id="KW-1185">Reference proteome</keyword>
<keyword evidence="1" id="KW-0596">Phosphopantetheine</keyword>
<accession>A0A0F7ZNM3</accession>
<sequence>MPSLVSNFEEEYDLVVEQNSGLGDLFYNQVQKSPEAVAVVDGDASLTYAQLHNVAAHLAHKIKQWMRHAQEPVGIVVQHGVGDVVAQMAVIYAGGSCAPMDPTLDDQQIQRRLKRLGAQCVLADEANLNRNLNSHIICVDHVDEAQGPRAKHQYPISVGLEHCTHLIHTSGTTSEPKAVRIAARSIVHVVYHAPFEPVFAKDVVAHVNNSSFDVSLFDIWGPLLRGARVAVLSKAVLLDLPVMAREIDRLGITVMATTTALLNLAAFTYPRAFSKLRICFIGGEAANLSAIKVILDQGSPGMLVNAYGPTECCIFCLTHLITDEDVQSGSVSIGKPIGRTITHIVNDDGQADDEGELWIGGPGVSPGYVDQPEKNAAAFTASANLKGFPKDKSRMYRTGDIVRRRPDGQIEYIGRRDHQVKVRGFRIELGAVEAALLKTGAFVEAVAMKVDLPRRGAGSILVAYVVLADMADPLAVHKGLESVRAMLPDYMIPQLEVVSKMPLNNHVKIDRKHLAQLFSQRWEAVSALKPWHAYKDVRATLEDLWASILATPVSIFKSSDDFVALGGTSLQTSLLVGQIRNTFGVEVSLLTLYDNSSLGKLTSVIKQGLRGKEQALPDERDLWLADSKIADDIPCPDGPVIDWCSPSEGRVFITGATGFVGAFMLADLLRMPHVTQVGCLVRASDAAAGFQRLKDAMAKYKVWDECFAGKLLAIPGLLEEPDLGLGPDRFHELAQWASVVFHLGARVNYTQPYSLHRAVNTLGTRNIVQFACTSRVKSVHYVSSISCFGPTGFVTGTTLVKEDESLLPHLVALPYDHGYSQSQWVADQLMRTLMDRGFPVAVYRPGFITGHSETGACNPDDFFSRLMHSCCQMGCFPLLPNQRKEFVPVDYVNAAILHIAASAESLGHAYHIVPPSSEYNVDMDETMHLVGQAAGMSMHGVPYADWAERLATQSPQRLLPLRPMLSEKVQDGLTRWELYANMPTYDTSNTARALADYPGGLQMPVLGVPLMRKYLSFLKGESQ</sequence>
<dbReference type="InterPro" id="IPR042099">
    <property type="entry name" value="ANL_N_sf"/>
</dbReference>
<dbReference type="Gene3D" id="3.30.300.30">
    <property type="match status" value="1"/>
</dbReference>
<dbReference type="PANTHER" id="PTHR44845:SF6">
    <property type="entry name" value="BETA-ALANINE-ACTIVATING ENZYME"/>
    <property type="match status" value="1"/>
</dbReference>
<organism evidence="6 7">
    <name type="scientific">Hirsutella minnesotensis 3608</name>
    <dbReference type="NCBI Taxonomy" id="1043627"/>
    <lineage>
        <taxon>Eukaryota</taxon>
        <taxon>Fungi</taxon>
        <taxon>Dikarya</taxon>
        <taxon>Ascomycota</taxon>
        <taxon>Pezizomycotina</taxon>
        <taxon>Sordariomycetes</taxon>
        <taxon>Hypocreomycetidae</taxon>
        <taxon>Hypocreales</taxon>
        <taxon>Ophiocordycipitaceae</taxon>
        <taxon>Hirsutella</taxon>
    </lineage>
</organism>
<dbReference type="SUPFAM" id="SSF51735">
    <property type="entry name" value="NAD(P)-binding Rossmann-fold domains"/>
    <property type="match status" value="1"/>
</dbReference>
<name>A0A0F7ZNM3_9HYPO</name>
<dbReference type="InterPro" id="IPR000873">
    <property type="entry name" value="AMP-dep_synth/lig_dom"/>
</dbReference>
<dbReference type="InterPro" id="IPR010080">
    <property type="entry name" value="Thioester_reductase-like_dom"/>
</dbReference>
<dbReference type="CDD" id="cd05930">
    <property type="entry name" value="A_NRPS"/>
    <property type="match status" value="1"/>
</dbReference>
<dbReference type="PROSITE" id="PS50075">
    <property type="entry name" value="CARRIER"/>
    <property type="match status" value="1"/>
</dbReference>
<evidence type="ECO:0000256" key="3">
    <source>
        <dbReference type="ARBA" id="ARBA00022598"/>
    </source>
</evidence>
<dbReference type="Gene3D" id="3.40.50.12780">
    <property type="entry name" value="N-terminal domain of ligase-like"/>
    <property type="match status" value="1"/>
</dbReference>
<protein>
    <recommendedName>
        <fullName evidence="5">Carrier domain-containing protein</fullName>
    </recommendedName>
</protein>
<dbReference type="InterPro" id="IPR013120">
    <property type="entry name" value="FAR_NAD-bd"/>
</dbReference>
<dbReference type="CDD" id="cd05235">
    <property type="entry name" value="SDR_e1"/>
    <property type="match status" value="1"/>
</dbReference>
<evidence type="ECO:0000259" key="5">
    <source>
        <dbReference type="PROSITE" id="PS50075"/>
    </source>
</evidence>
<gene>
    <name evidence="6" type="ORF">HIM_06668</name>
</gene>
<dbReference type="SUPFAM" id="SSF56801">
    <property type="entry name" value="Acetyl-CoA synthetase-like"/>
    <property type="match status" value="1"/>
</dbReference>
<dbReference type="NCBIfam" id="TIGR01746">
    <property type="entry name" value="Thioester-redct"/>
    <property type="match status" value="1"/>
</dbReference>
<dbReference type="OrthoDB" id="408177at2759"/>
<evidence type="ECO:0000313" key="6">
    <source>
        <dbReference type="EMBL" id="KJZ74000.1"/>
    </source>
</evidence>
<comment type="similarity">
    <text evidence="4">Belongs to the NRP synthetase family.</text>
</comment>
<feature type="domain" description="Carrier" evidence="5">
    <location>
        <begin position="532"/>
        <end position="609"/>
    </location>
</feature>
<keyword evidence="2" id="KW-0597">Phosphoprotein</keyword>
<dbReference type="Proteomes" id="UP000054481">
    <property type="component" value="Unassembled WGS sequence"/>
</dbReference>
<dbReference type="Pfam" id="PF00501">
    <property type="entry name" value="AMP-binding"/>
    <property type="match status" value="1"/>
</dbReference>
<dbReference type="EMBL" id="KQ030530">
    <property type="protein sequence ID" value="KJZ74000.1"/>
    <property type="molecule type" value="Genomic_DNA"/>
</dbReference>
<reference evidence="6 7" key="1">
    <citation type="journal article" date="2014" name="Genome Biol. Evol.">
        <title>Comparative genomics and transcriptomics analyses reveal divergent lifestyle features of nematode endoparasitic fungus Hirsutella minnesotensis.</title>
        <authorList>
            <person name="Lai Y."/>
            <person name="Liu K."/>
            <person name="Zhang X."/>
            <person name="Zhang X."/>
            <person name="Li K."/>
            <person name="Wang N."/>
            <person name="Shu C."/>
            <person name="Wu Y."/>
            <person name="Wang C."/>
            <person name="Bushley K.E."/>
            <person name="Xiang M."/>
            <person name="Liu X."/>
        </authorList>
    </citation>
    <scope>NUCLEOTIDE SEQUENCE [LARGE SCALE GENOMIC DNA]</scope>
    <source>
        <strain evidence="6 7">3608</strain>
    </source>
</reference>
<proteinExistence type="inferred from homology"/>
<dbReference type="AlphaFoldDB" id="A0A0F7ZNM3"/>
<dbReference type="InterPro" id="IPR009081">
    <property type="entry name" value="PP-bd_ACP"/>
</dbReference>
<dbReference type="Gene3D" id="3.40.50.720">
    <property type="entry name" value="NAD(P)-binding Rossmann-like Domain"/>
    <property type="match status" value="1"/>
</dbReference>
<evidence type="ECO:0000256" key="4">
    <source>
        <dbReference type="ARBA" id="ARBA00029454"/>
    </source>
</evidence>
<evidence type="ECO:0000313" key="7">
    <source>
        <dbReference type="Proteomes" id="UP000054481"/>
    </source>
</evidence>
<dbReference type="InterPro" id="IPR045851">
    <property type="entry name" value="AMP-bd_C_sf"/>
</dbReference>
<dbReference type="SUPFAM" id="SSF47336">
    <property type="entry name" value="ACP-like"/>
    <property type="match status" value="1"/>
</dbReference>